<feature type="domain" description="Lipid/polyisoprenoid-binding YceI-like" evidence="1">
    <location>
        <begin position="5"/>
        <end position="174"/>
    </location>
</feature>
<protein>
    <submittedName>
        <fullName evidence="2">YceI family protein</fullName>
    </submittedName>
</protein>
<dbReference type="RefSeq" id="WP_151666297.1">
    <property type="nucleotide sequence ID" value="NZ_WBVO01000001.1"/>
</dbReference>
<dbReference type="Gene3D" id="2.40.128.110">
    <property type="entry name" value="Lipid/polyisoprenoid-binding, YceI-like"/>
    <property type="match status" value="1"/>
</dbReference>
<dbReference type="AlphaFoldDB" id="A0A6N6RMD8"/>
<gene>
    <name evidence="2" type="ORF">F8C67_02950</name>
</gene>
<evidence type="ECO:0000313" key="2">
    <source>
        <dbReference type="EMBL" id="KAB2814718.1"/>
    </source>
</evidence>
<dbReference type="SMART" id="SM00867">
    <property type="entry name" value="YceI"/>
    <property type="match status" value="1"/>
</dbReference>
<dbReference type="SUPFAM" id="SSF101874">
    <property type="entry name" value="YceI-like"/>
    <property type="match status" value="1"/>
</dbReference>
<organism evidence="2 3">
    <name type="scientific">Phaeocystidibacter luteus</name>
    <dbReference type="NCBI Taxonomy" id="911197"/>
    <lineage>
        <taxon>Bacteria</taxon>
        <taxon>Pseudomonadati</taxon>
        <taxon>Bacteroidota</taxon>
        <taxon>Flavobacteriia</taxon>
        <taxon>Flavobacteriales</taxon>
        <taxon>Phaeocystidibacteraceae</taxon>
        <taxon>Phaeocystidibacter</taxon>
    </lineage>
</organism>
<accession>A0A6N6RMD8</accession>
<reference evidence="2 3" key="1">
    <citation type="submission" date="2019-09" db="EMBL/GenBank/DDBJ databases">
        <title>Genomes of family Cryomorphaceae.</title>
        <authorList>
            <person name="Bowman J.P."/>
        </authorList>
    </citation>
    <scope>NUCLEOTIDE SEQUENCE [LARGE SCALE GENOMIC DNA]</scope>
    <source>
        <strain evidence="2 3">LMG 25704</strain>
    </source>
</reference>
<dbReference type="OrthoDB" id="9811006at2"/>
<name>A0A6N6RMD8_9FLAO</name>
<dbReference type="InterPro" id="IPR007372">
    <property type="entry name" value="Lipid/polyisoprenoid-bd_YceI"/>
</dbReference>
<dbReference type="InterPro" id="IPR036761">
    <property type="entry name" value="TTHA0802/YceI-like_sf"/>
</dbReference>
<dbReference type="PANTHER" id="PTHR34406">
    <property type="entry name" value="PROTEIN YCEI"/>
    <property type="match status" value="1"/>
</dbReference>
<dbReference type="Pfam" id="PF04264">
    <property type="entry name" value="YceI"/>
    <property type="match status" value="1"/>
</dbReference>
<dbReference type="EMBL" id="WBVO01000001">
    <property type="protein sequence ID" value="KAB2814718.1"/>
    <property type="molecule type" value="Genomic_DNA"/>
</dbReference>
<dbReference type="Proteomes" id="UP000468650">
    <property type="component" value="Unassembled WGS sequence"/>
</dbReference>
<dbReference type="PANTHER" id="PTHR34406:SF1">
    <property type="entry name" value="PROTEIN YCEI"/>
    <property type="match status" value="1"/>
</dbReference>
<evidence type="ECO:0000259" key="1">
    <source>
        <dbReference type="SMART" id="SM00867"/>
    </source>
</evidence>
<keyword evidence="3" id="KW-1185">Reference proteome</keyword>
<evidence type="ECO:0000313" key="3">
    <source>
        <dbReference type="Proteomes" id="UP000468650"/>
    </source>
</evidence>
<sequence>MSTMKWTIDASHTNIHFKAKHLMITTVTGEFGTIEGSVETEGEDFSTGKFYFEADVASVSTGSTDRDNHLRSDDFFNAEEYPKLTFRGTEISNVSGNEFDLTGDMTIRDVTKPVTIRVEVGGVAVDPWGNTKAGFAFKGSLNRKDFGLKFHVVNEAGNLLVSDEIKLDGEVQLAAVTETVEA</sequence>
<comment type="caution">
    <text evidence="2">The sequence shown here is derived from an EMBL/GenBank/DDBJ whole genome shotgun (WGS) entry which is preliminary data.</text>
</comment>
<proteinExistence type="predicted"/>